<dbReference type="AlphaFoldDB" id="A0A1I0YYF2"/>
<proteinExistence type="predicted"/>
<dbReference type="Proteomes" id="UP000198796">
    <property type="component" value="Unassembled WGS sequence"/>
</dbReference>
<evidence type="ECO:0000259" key="1">
    <source>
        <dbReference type="Pfam" id="PF04187"/>
    </source>
</evidence>
<evidence type="ECO:0000313" key="3">
    <source>
        <dbReference type="Proteomes" id="UP000198796"/>
    </source>
</evidence>
<dbReference type="CDD" id="cd14727">
    <property type="entry name" value="ChanN-like"/>
    <property type="match status" value="1"/>
</dbReference>
<dbReference type="RefSeq" id="WP_092066993.1">
    <property type="nucleotide sequence ID" value="NZ_FOJU01000009.1"/>
</dbReference>
<sequence>MRWLVISLLLCASHVGAQTRSDIVILGEAHDNPTHHAAQARIVAELAPRAVVFEMLTEEQAARIPKQRLDEQSLEELLEWASTGWPDFSLYYPIFEAAEGAAIYGAAVPRDVARAAMASGADEAFGEDAERFGLLDPLPEQEQSDREQLQREAHCGALPEEMLPVMVSIQRLRDAVLARSALRALEETGGQVVVITGNGHARADWGVPAVISRAAPDILVTTFGQSEDGQVPPGRFDRVFDAPAPEREDPCLAFR</sequence>
<protein>
    <submittedName>
        <fullName evidence="2">Uncharacterized iron-regulated protein</fullName>
    </submittedName>
</protein>
<reference evidence="2 3" key="1">
    <citation type="submission" date="2016-10" db="EMBL/GenBank/DDBJ databases">
        <authorList>
            <person name="de Groot N.N."/>
        </authorList>
    </citation>
    <scope>NUCLEOTIDE SEQUENCE [LARGE SCALE GENOMIC DNA]</scope>
    <source>
        <strain evidence="2 3">DSM 29316</strain>
    </source>
</reference>
<dbReference type="OrthoDB" id="9795827at2"/>
<dbReference type="Gene3D" id="3.40.50.11550">
    <property type="match status" value="2"/>
</dbReference>
<name>A0A1I0YYF2_9RHOB</name>
<dbReference type="SUPFAM" id="SSF159501">
    <property type="entry name" value="EreA/ChaN-like"/>
    <property type="match status" value="1"/>
</dbReference>
<evidence type="ECO:0000313" key="2">
    <source>
        <dbReference type="EMBL" id="SFB18384.1"/>
    </source>
</evidence>
<dbReference type="STRING" id="871651.SAMN05421688_3487"/>
<keyword evidence="3" id="KW-1185">Reference proteome</keyword>
<accession>A0A1I0YYF2</accession>
<organism evidence="2 3">
    <name type="scientific">Poseidonocella pacifica</name>
    <dbReference type="NCBI Taxonomy" id="871651"/>
    <lineage>
        <taxon>Bacteria</taxon>
        <taxon>Pseudomonadati</taxon>
        <taxon>Pseudomonadota</taxon>
        <taxon>Alphaproteobacteria</taxon>
        <taxon>Rhodobacterales</taxon>
        <taxon>Roseobacteraceae</taxon>
        <taxon>Poseidonocella</taxon>
    </lineage>
</organism>
<dbReference type="InterPro" id="IPR007314">
    <property type="entry name" value="Cofac_haem-bd_dom"/>
</dbReference>
<feature type="domain" description="Haem-binding uptake Tiki superfamily ChaN" evidence="1">
    <location>
        <begin position="19"/>
        <end position="210"/>
    </location>
</feature>
<dbReference type="Pfam" id="PF04187">
    <property type="entry name" value="Cofac_haem_bdg"/>
    <property type="match status" value="1"/>
</dbReference>
<gene>
    <name evidence="2" type="ORF">SAMN05421688_3487</name>
</gene>
<dbReference type="EMBL" id="FOJU01000009">
    <property type="protein sequence ID" value="SFB18384.1"/>
    <property type="molecule type" value="Genomic_DNA"/>
</dbReference>